<keyword evidence="2" id="KW-1185">Reference proteome</keyword>
<evidence type="ECO:0000313" key="1">
    <source>
        <dbReference type="EMBL" id="KAK7615202.1"/>
    </source>
</evidence>
<comment type="caution">
    <text evidence="1">The sequence shown here is derived from an EMBL/GenBank/DDBJ whole genome shotgun (WGS) entry which is preliminary data.</text>
</comment>
<sequence>MRGSWKLERKGRWIRRGREGGRLCVGGWLGRQAGWWRECKWRWKMCEWICERQSIRYLLRHSSLQFFSLLSPFLLPHPRSSSSSSSSSSSINTPLSSDAPLPVAVSDAHGSQPGRQEGSIRNFLTALACHAFAFARLAFAGWAGLGGDASDSCMHACGDGWVKDRIGARESGRGRVRTISSTHLSGL</sequence>
<reference evidence="1 2" key="1">
    <citation type="submission" date="2024-04" db="EMBL/GenBank/DDBJ databases">
        <title>Phyllosticta paracitricarpa is synonymous to the EU quarantine fungus P. citricarpa based on phylogenomic analyses.</title>
        <authorList>
            <consortium name="Lawrence Berkeley National Laboratory"/>
            <person name="Van ingen-buijs V.A."/>
            <person name="Van westerhoven A.C."/>
            <person name="Haridas S."/>
            <person name="Skiadas P."/>
            <person name="Martin F."/>
            <person name="Groenewald J.Z."/>
            <person name="Crous P.W."/>
            <person name="Seidl M.F."/>
        </authorList>
    </citation>
    <scope>NUCLEOTIDE SEQUENCE [LARGE SCALE GENOMIC DNA]</scope>
    <source>
        <strain evidence="1 2">CBS 141358</strain>
    </source>
</reference>
<dbReference type="Proteomes" id="UP001367316">
    <property type="component" value="Unassembled WGS sequence"/>
</dbReference>
<protein>
    <submittedName>
        <fullName evidence="1">Uncharacterized protein</fullName>
    </submittedName>
</protein>
<name>A0ABR1NJ25_9PEZI</name>
<gene>
    <name evidence="1" type="ORF">JOL62DRAFT_145273</name>
</gene>
<organism evidence="1 2">
    <name type="scientific">Phyllosticta paracitricarpa</name>
    <dbReference type="NCBI Taxonomy" id="2016321"/>
    <lineage>
        <taxon>Eukaryota</taxon>
        <taxon>Fungi</taxon>
        <taxon>Dikarya</taxon>
        <taxon>Ascomycota</taxon>
        <taxon>Pezizomycotina</taxon>
        <taxon>Dothideomycetes</taxon>
        <taxon>Dothideomycetes incertae sedis</taxon>
        <taxon>Botryosphaeriales</taxon>
        <taxon>Phyllostictaceae</taxon>
        <taxon>Phyllosticta</taxon>
    </lineage>
</organism>
<accession>A0ABR1NJ25</accession>
<evidence type="ECO:0000313" key="2">
    <source>
        <dbReference type="Proteomes" id="UP001367316"/>
    </source>
</evidence>
<proteinExistence type="predicted"/>
<dbReference type="EMBL" id="JBBPBF010000002">
    <property type="protein sequence ID" value="KAK7615202.1"/>
    <property type="molecule type" value="Genomic_DNA"/>
</dbReference>